<sequence length="89" mass="10360">MKDDLFKEYKINSKVDTTLIDKYKEIIPIELLSIWEVYGFGSILNGDLKIVNLEEYQSVVDMSYFRANIAIPIMVTGFGDIITWEKMNM</sequence>
<evidence type="ECO:0000313" key="3">
    <source>
        <dbReference type="Proteomes" id="UP001055437"/>
    </source>
</evidence>
<dbReference type="GeneID" id="303562243"/>
<feature type="domain" description="GAD-related" evidence="1">
    <location>
        <begin position="12"/>
        <end position="86"/>
    </location>
</feature>
<protein>
    <recommendedName>
        <fullName evidence="1">GAD-related domain-containing protein</fullName>
    </recommendedName>
</protein>
<organism evidence="2 3">
    <name type="scientific">Clostridium septicum</name>
    <dbReference type="NCBI Taxonomy" id="1504"/>
    <lineage>
        <taxon>Bacteria</taxon>
        <taxon>Bacillati</taxon>
        <taxon>Bacillota</taxon>
        <taxon>Clostridia</taxon>
        <taxon>Eubacteriales</taxon>
        <taxon>Clostridiaceae</taxon>
        <taxon>Clostridium</taxon>
    </lineage>
</organism>
<name>A0ABY5AZV0_CLOSE</name>
<dbReference type="Proteomes" id="UP001055437">
    <property type="component" value="Chromosome"/>
</dbReference>
<keyword evidence="3" id="KW-1185">Reference proteome</keyword>
<reference evidence="2" key="1">
    <citation type="submission" date="2022-06" db="EMBL/GenBank/DDBJ databases">
        <authorList>
            <person name="Holder M.E."/>
            <person name="Ajami N.J."/>
            <person name="Petrosino J.F."/>
        </authorList>
    </citation>
    <scope>NUCLEOTIDE SEQUENCE</scope>
    <source>
        <strain evidence="2">RMA 8861</strain>
    </source>
</reference>
<dbReference type="InterPro" id="IPR014983">
    <property type="entry name" value="GAD-rel"/>
</dbReference>
<gene>
    <name evidence="2" type="ORF">NH397_13710</name>
</gene>
<accession>A0ABY5AZV0</accession>
<evidence type="ECO:0000259" key="1">
    <source>
        <dbReference type="Pfam" id="PF08887"/>
    </source>
</evidence>
<dbReference type="RefSeq" id="WP_227909570.1">
    <property type="nucleotide sequence ID" value="NZ_CP023671.1"/>
</dbReference>
<dbReference type="Pfam" id="PF08887">
    <property type="entry name" value="GAD-like"/>
    <property type="match status" value="1"/>
</dbReference>
<dbReference type="EMBL" id="CP099799">
    <property type="protein sequence ID" value="USS00525.1"/>
    <property type="molecule type" value="Genomic_DNA"/>
</dbReference>
<proteinExistence type="predicted"/>
<evidence type="ECO:0000313" key="2">
    <source>
        <dbReference type="EMBL" id="USS00525.1"/>
    </source>
</evidence>